<dbReference type="InterPro" id="IPR041118">
    <property type="entry name" value="Rx_N"/>
</dbReference>
<keyword evidence="2" id="KW-0547">Nucleotide-binding</keyword>
<dbReference type="Gene3D" id="1.20.5.4130">
    <property type="match status" value="1"/>
</dbReference>
<keyword evidence="4" id="KW-0067">ATP-binding</keyword>
<keyword evidence="1" id="KW-0677">Repeat</keyword>
<dbReference type="PANTHER" id="PTHR36766:SF70">
    <property type="entry name" value="DISEASE RESISTANCE PROTEIN RGA4"/>
    <property type="match status" value="1"/>
</dbReference>
<keyword evidence="7" id="KW-1185">Reference proteome</keyword>
<name>A0A9Q0KGS4_9MAGN</name>
<feature type="domain" description="Disease resistance N-terminal" evidence="5">
    <location>
        <begin position="10"/>
        <end position="95"/>
    </location>
</feature>
<dbReference type="InterPro" id="IPR038005">
    <property type="entry name" value="RX-like_CC"/>
</dbReference>
<dbReference type="InterPro" id="IPR032675">
    <property type="entry name" value="LRR_dom_sf"/>
</dbReference>
<evidence type="ECO:0000256" key="4">
    <source>
        <dbReference type="ARBA" id="ARBA00022840"/>
    </source>
</evidence>
<gene>
    <name evidence="6" type="ORF">NE237_003274</name>
</gene>
<evidence type="ECO:0000256" key="2">
    <source>
        <dbReference type="ARBA" id="ARBA00022741"/>
    </source>
</evidence>
<evidence type="ECO:0000313" key="7">
    <source>
        <dbReference type="Proteomes" id="UP001141806"/>
    </source>
</evidence>
<organism evidence="6 7">
    <name type="scientific">Protea cynaroides</name>
    <dbReference type="NCBI Taxonomy" id="273540"/>
    <lineage>
        <taxon>Eukaryota</taxon>
        <taxon>Viridiplantae</taxon>
        <taxon>Streptophyta</taxon>
        <taxon>Embryophyta</taxon>
        <taxon>Tracheophyta</taxon>
        <taxon>Spermatophyta</taxon>
        <taxon>Magnoliopsida</taxon>
        <taxon>Proteales</taxon>
        <taxon>Proteaceae</taxon>
        <taxon>Protea</taxon>
    </lineage>
</organism>
<dbReference type="OrthoDB" id="1928346at2759"/>
<dbReference type="GO" id="GO:0006952">
    <property type="term" value="P:defense response"/>
    <property type="evidence" value="ECO:0007669"/>
    <property type="project" value="UniProtKB-KW"/>
</dbReference>
<dbReference type="AlphaFoldDB" id="A0A9Q0KGS4"/>
<dbReference type="PANTHER" id="PTHR36766">
    <property type="entry name" value="PLANT BROAD-SPECTRUM MILDEW RESISTANCE PROTEIN RPW8"/>
    <property type="match status" value="1"/>
</dbReference>
<proteinExistence type="predicted"/>
<dbReference type="Gene3D" id="3.80.10.10">
    <property type="entry name" value="Ribonuclease Inhibitor"/>
    <property type="match status" value="1"/>
</dbReference>
<reference evidence="6" key="1">
    <citation type="journal article" date="2023" name="Plant J.">
        <title>The genome of the king protea, Protea cynaroides.</title>
        <authorList>
            <person name="Chang J."/>
            <person name="Duong T.A."/>
            <person name="Schoeman C."/>
            <person name="Ma X."/>
            <person name="Roodt D."/>
            <person name="Barker N."/>
            <person name="Li Z."/>
            <person name="Van de Peer Y."/>
            <person name="Mizrachi E."/>
        </authorList>
    </citation>
    <scope>NUCLEOTIDE SEQUENCE</scope>
    <source>
        <tissue evidence="6">Young leaves</tissue>
    </source>
</reference>
<evidence type="ECO:0000256" key="1">
    <source>
        <dbReference type="ARBA" id="ARBA00022737"/>
    </source>
</evidence>
<keyword evidence="3" id="KW-0611">Plant defense</keyword>
<dbReference type="GO" id="GO:0005524">
    <property type="term" value="F:ATP binding"/>
    <property type="evidence" value="ECO:0007669"/>
    <property type="project" value="UniProtKB-KW"/>
</dbReference>
<dbReference type="CDD" id="cd14798">
    <property type="entry name" value="RX-CC_like"/>
    <property type="match status" value="1"/>
</dbReference>
<dbReference type="Pfam" id="PF18052">
    <property type="entry name" value="Rx_N"/>
    <property type="match status" value="1"/>
</dbReference>
<accession>A0A9Q0KGS4</accession>
<sequence>MAELILVHGVGEILKKVISMATPEIGLLWNVKDELEKLVRTLAAIQAVLLDAEKHPEEKEIVRLILRRLRDVTYTAEDVLDEFGYQTTRLDVTNKSPSTFAATLTASLSLLRHLRRHSWPYHCDSEPHQSLESLTVMALPLTGGILLSVSALRAATWLVLSQLFTLNLLRHLLISDRQRFFDRIEILHIHQSLDLEAIVTPIKKDVEVLPSSLESLQVKDCPSQTSLPDLRSLHSIREFYFVNNEKVTRLPEGLHTLRTLEFMSIGGFSSELKSFPNLEPLQHFPSLSELHIIGWSKLASLPEHLQSLTQLQVLVIHTFHSVTVLPEWLGNLSSLQHLNLKECNKLIYLPKEEGRRCWLIIKSCPLLKKRCTRGRSEEYPN</sequence>
<evidence type="ECO:0000259" key="5">
    <source>
        <dbReference type="Pfam" id="PF18052"/>
    </source>
</evidence>
<protein>
    <recommendedName>
        <fullName evidence="5">Disease resistance N-terminal domain-containing protein</fullName>
    </recommendedName>
</protein>
<evidence type="ECO:0000256" key="3">
    <source>
        <dbReference type="ARBA" id="ARBA00022821"/>
    </source>
</evidence>
<dbReference type="Proteomes" id="UP001141806">
    <property type="component" value="Unassembled WGS sequence"/>
</dbReference>
<evidence type="ECO:0000313" key="6">
    <source>
        <dbReference type="EMBL" id="KAJ4970175.1"/>
    </source>
</evidence>
<dbReference type="EMBL" id="JAMYWD010000005">
    <property type="protein sequence ID" value="KAJ4970175.1"/>
    <property type="molecule type" value="Genomic_DNA"/>
</dbReference>
<dbReference type="SUPFAM" id="SSF52047">
    <property type="entry name" value="RNI-like"/>
    <property type="match status" value="1"/>
</dbReference>
<comment type="caution">
    <text evidence="6">The sequence shown here is derived from an EMBL/GenBank/DDBJ whole genome shotgun (WGS) entry which is preliminary data.</text>
</comment>